<keyword evidence="6" id="KW-0949">S-adenosyl-L-methionine</keyword>
<dbReference type="Pfam" id="PF12589">
    <property type="entry name" value="WBS_methylT"/>
    <property type="match status" value="1"/>
</dbReference>
<keyword evidence="11" id="KW-1185">Reference proteome</keyword>
<evidence type="ECO:0000256" key="4">
    <source>
        <dbReference type="ARBA" id="ARBA00022603"/>
    </source>
</evidence>
<accession>A0A8S1JZ14</accession>
<organism evidence="10 11">
    <name type="scientific">Paramecium primaurelia</name>
    <dbReference type="NCBI Taxonomy" id="5886"/>
    <lineage>
        <taxon>Eukaryota</taxon>
        <taxon>Sar</taxon>
        <taxon>Alveolata</taxon>
        <taxon>Ciliophora</taxon>
        <taxon>Intramacronucleata</taxon>
        <taxon>Oligohymenophorea</taxon>
        <taxon>Peniculida</taxon>
        <taxon>Parameciidae</taxon>
        <taxon>Paramecium</taxon>
    </lineage>
</organism>
<keyword evidence="7" id="KW-0539">Nucleus</keyword>
<evidence type="ECO:0000313" key="10">
    <source>
        <dbReference type="EMBL" id="CAD8047904.1"/>
    </source>
</evidence>
<evidence type="ECO:0000256" key="5">
    <source>
        <dbReference type="ARBA" id="ARBA00022679"/>
    </source>
</evidence>
<reference evidence="10" key="1">
    <citation type="submission" date="2021-01" db="EMBL/GenBank/DDBJ databases">
        <authorList>
            <consortium name="Genoscope - CEA"/>
            <person name="William W."/>
        </authorList>
    </citation>
    <scope>NUCLEOTIDE SEQUENCE</scope>
</reference>
<dbReference type="Proteomes" id="UP000688137">
    <property type="component" value="Unassembled WGS sequence"/>
</dbReference>
<feature type="domain" description="18S rRNA (guanine(1575)-N(7))-methyltransferase Bud23 C-terminal" evidence="9">
    <location>
        <begin position="214"/>
        <end position="279"/>
    </location>
</feature>
<dbReference type="InterPro" id="IPR039769">
    <property type="entry name" value="Bud23-like"/>
</dbReference>
<dbReference type="InterPro" id="IPR022238">
    <property type="entry name" value="Bud23_C"/>
</dbReference>
<evidence type="ECO:0000313" key="11">
    <source>
        <dbReference type="Proteomes" id="UP000688137"/>
    </source>
</evidence>
<proteinExistence type="predicted"/>
<feature type="domain" description="Methyltransferase type 11" evidence="8">
    <location>
        <begin position="54"/>
        <end position="132"/>
    </location>
</feature>
<comment type="caution">
    <text evidence="10">The sequence shown here is derived from an EMBL/GenBank/DDBJ whole genome shotgun (WGS) entry which is preliminary data.</text>
</comment>
<name>A0A8S1JZ14_PARPR</name>
<evidence type="ECO:0000256" key="7">
    <source>
        <dbReference type="ARBA" id="ARBA00023242"/>
    </source>
</evidence>
<dbReference type="PANTHER" id="PTHR12734:SF0">
    <property type="entry name" value="18S RRNA (GUANINE-N(7))-METHYLTRANSFERASE-RELATED"/>
    <property type="match status" value="1"/>
</dbReference>
<protein>
    <recommendedName>
        <fullName evidence="12">Methyltransferase</fullName>
    </recommendedName>
</protein>
<evidence type="ECO:0000259" key="9">
    <source>
        <dbReference type="Pfam" id="PF12589"/>
    </source>
</evidence>
<keyword evidence="4" id="KW-0489">Methyltransferase</keyword>
<keyword evidence="5" id="KW-0808">Transferase</keyword>
<dbReference type="InterPro" id="IPR013216">
    <property type="entry name" value="Methyltransf_11"/>
</dbReference>
<evidence type="ECO:0000259" key="8">
    <source>
        <dbReference type="Pfam" id="PF08241"/>
    </source>
</evidence>
<sequence length="285" mass="32556">MSRPESQLPPNLYYNQQESVKYTNCNRIINIQTQLSERAIQLLDLNPDECSLVLDIGCGSGISGFYLTQEGVNWVGLDISESMLNVAQQEKTEGELLLCDIGQGFKFRPGVFDAAISISVIQWLCVSFKKSENPYRRCTVFFESLRNCLKNNARAVFQFYPENNEQINMITSAALRAGFSGDIVVDYPNSAKAKKLYLVVQLGGQSSKKTMDIIQGLVEESDEEKVKVIGRQQKKIKKQKKYKKINEKSKLWIMKRKEKQVRLGRKVKKTTKYTGRKRNNLGLFK</sequence>
<evidence type="ECO:0000256" key="2">
    <source>
        <dbReference type="ARBA" id="ARBA00004496"/>
    </source>
</evidence>
<dbReference type="AlphaFoldDB" id="A0A8S1JZ14"/>
<comment type="subcellular location">
    <subcellularLocation>
        <location evidence="2">Cytoplasm</location>
    </subcellularLocation>
    <subcellularLocation>
        <location evidence="1">Nucleus</location>
    </subcellularLocation>
</comment>
<evidence type="ECO:0000256" key="1">
    <source>
        <dbReference type="ARBA" id="ARBA00004123"/>
    </source>
</evidence>
<dbReference type="GO" id="GO:0070476">
    <property type="term" value="P:rRNA (guanine-N7)-methylation"/>
    <property type="evidence" value="ECO:0007669"/>
    <property type="project" value="InterPro"/>
</dbReference>
<dbReference type="EMBL" id="CAJJDM010000009">
    <property type="protein sequence ID" value="CAD8047904.1"/>
    <property type="molecule type" value="Genomic_DNA"/>
</dbReference>
<dbReference type="GO" id="GO:0005730">
    <property type="term" value="C:nucleolus"/>
    <property type="evidence" value="ECO:0007669"/>
    <property type="project" value="TreeGrafter"/>
</dbReference>
<keyword evidence="3" id="KW-0963">Cytoplasm</keyword>
<gene>
    <name evidence="10" type="ORF">PPRIM_AZ9-3.1.T0120215</name>
</gene>
<dbReference type="GO" id="GO:0016435">
    <property type="term" value="F:rRNA (guanine) methyltransferase activity"/>
    <property type="evidence" value="ECO:0007669"/>
    <property type="project" value="InterPro"/>
</dbReference>
<dbReference type="Pfam" id="PF08241">
    <property type="entry name" value="Methyltransf_11"/>
    <property type="match status" value="1"/>
</dbReference>
<evidence type="ECO:0000256" key="6">
    <source>
        <dbReference type="ARBA" id="ARBA00022691"/>
    </source>
</evidence>
<dbReference type="OMA" id="KHYLVVQ"/>
<dbReference type="GO" id="GO:0005737">
    <property type="term" value="C:cytoplasm"/>
    <property type="evidence" value="ECO:0007669"/>
    <property type="project" value="UniProtKB-SubCell"/>
</dbReference>
<dbReference type="FunFam" id="3.40.50.150:FF:000216">
    <property type="entry name" value="S-adenosylmethionine-dependent methyltransferase, putative"/>
    <property type="match status" value="1"/>
</dbReference>
<evidence type="ECO:0008006" key="12">
    <source>
        <dbReference type="Google" id="ProtNLM"/>
    </source>
</evidence>
<dbReference type="PANTHER" id="PTHR12734">
    <property type="entry name" value="METHYLTRANSFERASE-RELATED"/>
    <property type="match status" value="1"/>
</dbReference>
<dbReference type="CDD" id="cd02440">
    <property type="entry name" value="AdoMet_MTases"/>
    <property type="match status" value="1"/>
</dbReference>
<evidence type="ECO:0000256" key="3">
    <source>
        <dbReference type="ARBA" id="ARBA00022490"/>
    </source>
</evidence>